<name>A0A2P9AC86_9HYPH</name>
<evidence type="ECO:0000256" key="1">
    <source>
        <dbReference type="SAM" id="MobiDB-lite"/>
    </source>
</evidence>
<accession>A0A2P9AC86</accession>
<keyword evidence="4" id="KW-1185">Reference proteome</keyword>
<gene>
    <name evidence="3" type="ORF">BQ8482_110673</name>
</gene>
<sequence>MATRSARTSATAMCATPTASATISLPAATTSWWWRWSGRRQKSISSRFTTRREQESEPRSAHAQNEAAARHGVRLARHGDIGRRLLGTRDDALRLEVAIRAEKPAPISTELESVRQIENRSRVTEDNILFTFPETCLAFPLESTRSRLFFYDEGTICK</sequence>
<dbReference type="EMBL" id="FUIG01000013">
    <property type="protein sequence ID" value="SJM28743.1"/>
    <property type="molecule type" value="Genomic_DNA"/>
</dbReference>
<evidence type="ECO:0000256" key="2">
    <source>
        <dbReference type="SAM" id="SignalP"/>
    </source>
</evidence>
<feature type="region of interest" description="Disordered" evidence="1">
    <location>
        <begin position="45"/>
        <end position="71"/>
    </location>
</feature>
<evidence type="ECO:0000313" key="3">
    <source>
        <dbReference type="EMBL" id="SJM28743.1"/>
    </source>
</evidence>
<dbReference type="Proteomes" id="UP000245698">
    <property type="component" value="Unassembled WGS sequence"/>
</dbReference>
<organism evidence="3 4">
    <name type="scientific">Mesorhizobium delmotii</name>
    <dbReference type="NCBI Taxonomy" id="1631247"/>
    <lineage>
        <taxon>Bacteria</taxon>
        <taxon>Pseudomonadati</taxon>
        <taxon>Pseudomonadota</taxon>
        <taxon>Alphaproteobacteria</taxon>
        <taxon>Hyphomicrobiales</taxon>
        <taxon>Phyllobacteriaceae</taxon>
        <taxon>Mesorhizobium</taxon>
    </lineage>
</organism>
<feature type="signal peptide" evidence="2">
    <location>
        <begin position="1"/>
        <end position="21"/>
    </location>
</feature>
<reference evidence="4" key="1">
    <citation type="submission" date="2016-12" db="EMBL/GenBank/DDBJ databases">
        <authorList>
            <person name="Brunel B."/>
        </authorList>
    </citation>
    <scope>NUCLEOTIDE SEQUENCE [LARGE SCALE GENOMIC DNA]</scope>
</reference>
<evidence type="ECO:0000313" key="4">
    <source>
        <dbReference type="Proteomes" id="UP000245698"/>
    </source>
</evidence>
<dbReference type="AlphaFoldDB" id="A0A2P9AC86"/>
<proteinExistence type="predicted"/>
<feature type="compositionally biased region" description="Basic and acidic residues" evidence="1">
    <location>
        <begin position="50"/>
        <end position="60"/>
    </location>
</feature>
<protein>
    <submittedName>
        <fullName evidence="3">Uncharacterized protein</fullName>
    </submittedName>
</protein>
<feature type="chain" id="PRO_5017676848" evidence="2">
    <location>
        <begin position="22"/>
        <end position="158"/>
    </location>
</feature>
<keyword evidence="2" id="KW-0732">Signal</keyword>